<reference evidence="3 4" key="1">
    <citation type="submission" date="2024-01" db="EMBL/GenBank/DDBJ databases">
        <authorList>
            <person name="Waweru B."/>
        </authorList>
    </citation>
    <scope>NUCLEOTIDE SEQUENCE [LARGE SCALE GENOMIC DNA]</scope>
</reference>
<dbReference type="EMBL" id="CAWUPB010000826">
    <property type="protein sequence ID" value="CAK7325053.1"/>
    <property type="molecule type" value="Genomic_DNA"/>
</dbReference>
<evidence type="ECO:0000313" key="3">
    <source>
        <dbReference type="EMBL" id="CAK7325053.1"/>
    </source>
</evidence>
<dbReference type="SUPFAM" id="SSF52058">
    <property type="entry name" value="L domain-like"/>
    <property type="match status" value="1"/>
</dbReference>
<comment type="caution">
    <text evidence="3">The sequence shown here is derived from an EMBL/GenBank/DDBJ whole genome shotgun (WGS) entry which is preliminary data.</text>
</comment>
<accession>A0AAV1QW71</accession>
<dbReference type="InterPro" id="IPR032675">
    <property type="entry name" value="LRR_dom_sf"/>
</dbReference>
<sequence length="169" mass="19100">MHSVLPSLATLLILNCPELESFPEGGLPSQLQDLTILDCNKLIANHMQWDLQSLHSLSLLAIAGYKDAVSFPEETLLPSTLTTLKIRNFENLKSLEYKGFHHLTSLRKFYIWDCPNLQSMPEEGLPSSLTYLAIGGCPLLEKKCEKETGEYWPKISHIPSIEIDYKNIN</sequence>
<dbReference type="Proteomes" id="UP001314170">
    <property type="component" value="Unassembled WGS sequence"/>
</dbReference>
<feature type="chain" id="PRO_5043987698" evidence="2">
    <location>
        <begin position="22"/>
        <end position="169"/>
    </location>
</feature>
<proteinExistence type="predicted"/>
<protein>
    <submittedName>
        <fullName evidence="3">Uncharacterized protein</fullName>
    </submittedName>
</protein>
<organism evidence="3 4">
    <name type="scientific">Dovyalis caffra</name>
    <dbReference type="NCBI Taxonomy" id="77055"/>
    <lineage>
        <taxon>Eukaryota</taxon>
        <taxon>Viridiplantae</taxon>
        <taxon>Streptophyta</taxon>
        <taxon>Embryophyta</taxon>
        <taxon>Tracheophyta</taxon>
        <taxon>Spermatophyta</taxon>
        <taxon>Magnoliopsida</taxon>
        <taxon>eudicotyledons</taxon>
        <taxon>Gunneridae</taxon>
        <taxon>Pentapetalae</taxon>
        <taxon>rosids</taxon>
        <taxon>fabids</taxon>
        <taxon>Malpighiales</taxon>
        <taxon>Salicaceae</taxon>
        <taxon>Flacourtieae</taxon>
        <taxon>Dovyalis</taxon>
    </lineage>
</organism>
<gene>
    <name evidence="3" type="ORF">DCAF_LOCUS2725</name>
</gene>
<feature type="signal peptide" evidence="2">
    <location>
        <begin position="1"/>
        <end position="21"/>
    </location>
</feature>
<dbReference type="AlphaFoldDB" id="A0AAV1QW71"/>
<keyword evidence="2" id="KW-0732">Signal</keyword>
<dbReference type="GO" id="GO:0006952">
    <property type="term" value="P:defense response"/>
    <property type="evidence" value="ECO:0007669"/>
    <property type="project" value="UniProtKB-KW"/>
</dbReference>
<name>A0AAV1QW71_9ROSI</name>
<evidence type="ECO:0000256" key="2">
    <source>
        <dbReference type="SAM" id="SignalP"/>
    </source>
</evidence>
<evidence type="ECO:0000313" key="4">
    <source>
        <dbReference type="Proteomes" id="UP001314170"/>
    </source>
</evidence>
<evidence type="ECO:0000256" key="1">
    <source>
        <dbReference type="ARBA" id="ARBA00022821"/>
    </source>
</evidence>
<keyword evidence="1" id="KW-0611">Plant defense</keyword>
<dbReference type="PANTHER" id="PTHR36766">
    <property type="entry name" value="PLANT BROAD-SPECTRUM MILDEW RESISTANCE PROTEIN RPW8"/>
    <property type="match status" value="1"/>
</dbReference>
<keyword evidence="4" id="KW-1185">Reference proteome</keyword>
<dbReference type="PANTHER" id="PTHR36766:SF40">
    <property type="entry name" value="DISEASE RESISTANCE PROTEIN RGA3"/>
    <property type="match status" value="1"/>
</dbReference>
<dbReference type="Gene3D" id="3.80.10.10">
    <property type="entry name" value="Ribonuclease Inhibitor"/>
    <property type="match status" value="1"/>
</dbReference>